<evidence type="ECO:0000256" key="3">
    <source>
        <dbReference type="ARBA" id="ARBA00022813"/>
    </source>
</evidence>
<dbReference type="EC" id="3.4.19.5" evidence="7"/>
<dbReference type="SUPFAM" id="SSF56235">
    <property type="entry name" value="N-terminal nucleophile aminohydrolases (Ntn hydrolases)"/>
    <property type="match status" value="1"/>
</dbReference>
<feature type="active site" description="Nucleophile" evidence="4">
    <location>
        <position position="151"/>
    </location>
</feature>
<dbReference type="Gene3D" id="3.60.20.30">
    <property type="entry name" value="(Glycosyl)asparaginase"/>
    <property type="match status" value="1"/>
</dbReference>
<dbReference type="EMBL" id="CADCVL010000067">
    <property type="protein sequence ID" value="CAA9467330.1"/>
    <property type="molecule type" value="Genomic_DNA"/>
</dbReference>
<dbReference type="GO" id="GO:0006508">
    <property type="term" value="P:proteolysis"/>
    <property type="evidence" value="ECO:0007669"/>
    <property type="project" value="UniProtKB-KW"/>
</dbReference>
<evidence type="ECO:0000256" key="5">
    <source>
        <dbReference type="PIRSR" id="PIRSR600246-2"/>
    </source>
</evidence>
<proteinExistence type="predicted"/>
<dbReference type="GO" id="GO:0016811">
    <property type="term" value="F:hydrolase activity, acting on carbon-nitrogen (but not peptide) bonds, in linear amides"/>
    <property type="evidence" value="ECO:0007669"/>
    <property type="project" value="UniProtKB-ARBA"/>
</dbReference>
<organism evidence="7">
    <name type="scientific">uncultured Solirubrobacteraceae bacterium</name>
    <dbReference type="NCBI Taxonomy" id="1162706"/>
    <lineage>
        <taxon>Bacteria</taxon>
        <taxon>Bacillati</taxon>
        <taxon>Actinomycetota</taxon>
        <taxon>Thermoleophilia</taxon>
        <taxon>Solirubrobacterales</taxon>
        <taxon>Solirubrobacteraceae</taxon>
        <taxon>environmental samples</taxon>
    </lineage>
</organism>
<dbReference type="GO" id="GO:0004177">
    <property type="term" value="F:aminopeptidase activity"/>
    <property type="evidence" value="ECO:0007669"/>
    <property type="project" value="UniProtKB-KW"/>
</dbReference>
<dbReference type="GO" id="GO:0008798">
    <property type="term" value="F:beta-aspartyl-peptidase activity"/>
    <property type="evidence" value="ECO:0007669"/>
    <property type="project" value="UniProtKB-EC"/>
</dbReference>
<keyword evidence="2 7" id="KW-0378">Hydrolase</keyword>
<feature type="binding site" evidence="5">
    <location>
        <begin position="178"/>
        <end position="181"/>
    </location>
    <ligand>
        <name>substrate</name>
    </ligand>
</feature>
<accession>A0A6J4RH44</accession>
<protein>
    <submittedName>
        <fullName evidence="7">Isoaspartyl aminopeptidase @ Asp-X dipeptidase</fullName>
        <ecNumber evidence="7">3.4.19.5</ecNumber>
    </submittedName>
</protein>
<reference evidence="7" key="1">
    <citation type="submission" date="2020-02" db="EMBL/GenBank/DDBJ databases">
        <authorList>
            <person name="Meier V. D."/>
        </authorList>
    </citation>
    <scope>NUCLEOTIDE SEQUENCE</scope>
    <source>
        <strain evidence="7">AVDCRST_MAG65</strain>
    </source>
</reference>
<keyword evidence="7" id="KW-0031">Aminopeptidase</keyword>
<keyword evidence="1" id="KW-0645">Protease</keyword>
<evidence type="ECO:0000256" key="6">
    <source>
        <dbReference type="PIRSR" id="PIRSR600246-3"/>
    </source>
</evidence>
<dbReference type="FunFam" id="3.60.20.30:FF:000001">
    <property type="entry name" value="Isoaspartyl peptidase/L-asparaginase"/>
    <property type="match status" value="1"/>
</dbReference>
<gene>
    <name evidence="7" type="ORF">AVDCRST_MAG65-420</name>
</gene>
<feature type="site" description="Cleavage; by autolysis" evidence="6">
    <location>
        <begin position="150"/>
        <end position="151"/>
    </location>
</feature>
<evidence type="ECO:0000256" key="2">
    <source>
        <dbReference type="ARBA" id="ARBA00022801"/>
    </source>
</evidence>
<keyword evidence="3" id="KW-0068">Autocatalytic cleavage</keyword>
<dbReference type="PANTHER" id="PTHR10188:SF6">
    <property type="entry name" value="N(4)-(BETA-N-ACETYLGLUCOSAMINYL)-L-ASPARAGINASE"/>
    <property type="match status" value="1"/>
</dbReference>
<sequence length="283" mass="28030">MSVVVVHGGAGTWAQADWPGATAAVAAAARAALGVIREGGSALDAAVAAVVILEDDPRFNAGTGAVPTEDGDLEHDAAVMDGATGRAGAVAAVRGIANPVRLARAVYEDGRHVLLAGRGAARFAEQVGLGGPSSSRHGAPGHPAHVATQDTVGAVVCLDGRLAAATSTGGIRGQRAGRVGDAPLIGAGTWADADCAVSATGHGERLIEAAAGHEVSARVRLTSASLQESVDAVLAGIRGNAGLIAVDARGRVAIACNTAAMPRAVATEREVRAATGRDEPLRP</sequence>
<dbReference type="AlphaFoldDB" id="A0A6J4RH44"/>
<dbReference type="Pfam" id="PF01112">
    <property type="entry name" value="Asparaginase_2"/>
    <property type="match status" value="2"/>
</dbReference>
<name>A0A6J4RH44_9ACTN</name>
<dbReference type="InterPro" id="IPR000246">
    <property type="entry name" value="Peptidase_T2"/>
</dbReference>
<evidence type="ECO:0000313" key="7">
    <source>
        <dbReference type="EMBL" id="CAA9467330.1"/>
    </source>
</evidence>
<evidence type="ECO:0000256" key="1">
    <source>
        <dbReference type="ARBA" id="ARBA00022670"/>
    </source>
</evidence>
<feature type="binding site" evidence="5">
    <location>
        <begin position="200"/>
        <end position="203"/>
    </location>
    <ligand>
        <name>substrate</name>
    </ligand>
</feature>
<dbReference type="PANTHER" id="PTHR10188">
    <property type="entry name" value="L-ASPARAGINASE"/>
    <property type="match status" value="1"/>
</dbReference>
<evidence type="ECO:0000256" key="4">
    <source>
        <dbReference type="PIRSR" id="PIRSR600246-1"/>
    </source>
</evidence>
<dbReference type="InterPro" id="IPR029055">
    <property type="entry name" value="Ntn_hydrolases_N"/>
</dbReference>